<evidence type="ECO:0000313" key="1">
    <source>
        <dbReference type="EMBL" id="SAK61218.1"/>
    </source>
</evidence>
<dbReference type="Gene3D" id="3.40.50.150">
    <property type="entry name" value="Vaccinia Virus protein VP39"/>
    <property type="match status" value="1"/>
</dbReference>
<dbReference type="STRING" id="1777138.AWB77_02111"/>
<accession>A0A158ATE2</accession>
<comment type="caution">
    <text evidence="1">The sequence shown here is derived from an EMBL/GenBank/DDBJ whole genome shotgun (WGS) entry which is preliminary data.</text>
</comment>
<dbReference type="OrthoDB" id="9799872at2"/>
<dbReference type="PANTHER" id="PTHR40036:SF1">
    <property type="entry name" value="MACROCIN O-METHYLTRANSFERASE"/>
    <property type="match status" value="1"/>
</dbReference>
<dbReference type="RefSeq" id="WP_061134343.1">
    <property type="nucleotide sequence ID" value="NZ_FCNX02000004.1"/>
</dbReference>
<dbReference type="AlphaFoldDB" id="A0A158ATE2"/>
<proteinExistence type="predicted"/>
<dbReference type="Pfam" id="PF05711">
    <property type="entry name" value="TylF"/>
    <property type="match status" value="1"/>
</dbReference>
<dbReference type="GO" id="GO:0030769">
    <property type="term" value="F:macrocin O-methyltransferase activity"/>
    <property type="evidence" value="ECO:0007669"/>
    <property type="project" value="UniProtKB-EC"/>
</dbReference>
<evidence type="ECO:0000313" key="2">
    <source>
        <dbReference type="Proteomes" id="UP000054903"/>
    </source>
</evidence>
<keyword evidence="1" id="KW-0489">Methyltransferase</keyword>
<keyword evidence="1" id="KW-0808">Transferase</keyword>
<sequence>MYQPVSDFVEILRTERRDLLNRLRATRFSKLKDGYTHAQIIPHTSYSPWYDDAEFMAIYEQISANTLVDIYRCYELWTLARQTRSLEGDVVEVGVWRGGTGALLACANRVKVVHLFDTFTGVAKADPEFDTLYTGGEHADTDESIVRSLFSKLNAKFEIHRGIFPDDTLAALPEKVSLAHIDVDTYQSIRQSFEAIWPRIQPRGVVVFDDYAAFGCEGAAQAVNELAAQTPDAFFVHNINGHALMIKVGVAG</sequence>
<dbReference type="Proteomes" id="UP000054903">
    <property type="component" value="Unassembled WGS sequence"/>
</dbReference>
<dbReference type="InterPro" id="IPR008884">
    <property type="entry name" value="TylF_MeTrfase"/>
</dbReference>
<protein>
    <submittedName>
        <fullName evidence="1">Macrocin O-methyltransferase</fullName>
        <ecNumber evidence="1">2.1.1.101</ecNumber>
    </submittedName>
</protein>
<organism evidence="1 2">
    <name type="scientific">Caballeronia fortuita</name>
    <dbReference type="NCBI Taxonomy" id="1777138"/>
    <lineage>
        <taxon>Bacteria</taxon>
        <taxon>Pseudomonadati</taxon>
        <taxon>Pseudomonadota</taxon>
        <taxon>Betaproteobacteria</taxon>
        <taxon>Burkholderiales</taxon>
        <taxon>Burkholderiaceae</taxon>
        <taxon>Caballeronia</taxon>
    </lineage>
</organism>
<dbReference type="EMBL" id="FCNX02000004">
    <property type="protein sequence ID" value="SAK61218.1"/>
    <property type="molecule type" value="Genomic_DNA"/>
</dbReference>
<dbReference type="EC" id="2.1.1.101" evidence="1"/>
<gene>
    <name evidence="1" type="primary">tylF</name>
    <name evidence="1" type="ORF">AWB77_02111</name>
</gene>
<name>A0A158ATE2_9BURK</name>
<dbReference type="InterPro" id="IPR029063">
    <property type="entry name" value="SAM-dependent_MTases_sf"/>
</dbReference>
<dbReference type="PANTHER" id="PTHR40036">
    <property type="entry name" value="MACROCIN O-METHYLTRANSFERASE"/>
    <property type="match status" value="1"/>
</dbReference>
<reference evidence="1" key="1">
    <citation type="submission" date="2016-01" db="EMBL/GenBank/DDBJ databases">
        <authorList>
            <person name="Peeters C."/>
        </authorList>
    </citation>
    <scope>NUCLEOTIDE SEQUENCE</scope>
    <source>
        <strain evidence="1">LMG 29320</strain>
    </source>
</reference>
<keyword evidence="2" id="KW-1185">Reference proteome</keyword>
<dbReference type="GO" id="GO:0032259">
    <property type="term" value="P:methylation"/>
    <property type="evidence" value="ECO:0007669"/>
    <property type="project" value="UniProtKB-KW"/>
</dbReference>